<comment type="caution">
    <text evidence="2">The sequence shown here is derived from an EMBL/GenBank/DDBJ whole genome shotgun (WGS) entry which is preliminary data.</text>
</comment>
<evidence type="ECO:0000313" key="2">
    <source>
        <dbReference type="EMBL" id="MPN13268.1"/>
    </source>
</evidence>
<accession>A0A645FFU9</accession>
<dbReference type="EMBL" id="VSSQ01059759">
    <property type="protein sequence ID" value="MPN13268.1"/>
    <property type="molecule type" value="Genomic_DNA"/>
</dbReference>
<dbReference type="InterPro" id="IPR032466">
    <property type="entry name" value="Metal_Hydrolase"/>
</dbReference>
<proteinExistence type="predicted"/>
<dbReference type="Gene3D" id="3.20.20.140">
    <property type="entry name" value="Metal-dependent hydrolases"/>
    <property type="match status" value="1"/>
</dbReference>
<name>A0A645FFU9_9ZZZZ</name>
<sequence length="244" mass="28336">MIFKDINSGFYLEPKKGLYAATSEEVSRCGEALGIVASAYMNLDRGCGTLRQTNDLTRDFCREKAGRYPVLRLLPPGYPDEYYTRDEIARLSAEEKALFRVCPGQDASPFTPWMFDWMLDVLVETKTPLLVSLQELDLRDAAAVKTAYPDLRLVITNTTQWMNRQYIRFAQHFPEVYFDTSNIIEYYGIENIVNLLGAQRILFGTYMPEKEPYDKVFQLLYCELSDEQKQWIAHGNFDRLVEER</sequence>
<dbReference type="SUPFAM" id="SSF51556">
    <property type="entry name" value="Metallo-dependent hydrolases"/>
    <property type="match status" value="1"/>
</dbReference>
<protein>
    <recommendedName>
        <fullName evidence="1">Amidohydrolase-related domain-containing protein</fullName>
    </recommendedName>
</protein>
<feature type="domain" description="Amidohydrolase-related" evidence="1">
    <location>
        <begin position="39"/>
        <end position="236"/>
    </location>
</feature>
<gene>
    <name evidence="2" type="ORF">SDC9_160589</name>
</gene>
<dbReference type="GO" id="GO:0016787">
    <property type="term" value="F:hydrolase activity"/>
    <property type="evidence" value="ECO:0007669"/>
    <property type="project" value="InterPro"/>
</dbReference>
<evidence type="ECO:0000259" key="1">
    <source>
        <dbReference type="Pfam" id="PF04909"/>
    </source>
</evidence>
<reference evidence="2" key="1">
    <citation type="submission" date="2019-08" db="EMBL/GenBank/DDBJ databases">
        <authorList>
            <person name="Kucharzyk K."/>
            <person name="Murdoch R.W."/>
            <person name="Higgins S."/>
            <person name="Loffler F."/>
        </authorList>
    </citation>
    <scope>NUCLEOTIDE SEQUENCE</scope>
</reference>
<dbReference type="Pfam" id="PF04909">
    <property type="entry name" value="Amidohydro_2"/>
    <property type="match status" value="1"/>
</dbReference>
<organism evidence="2">
    <name type="scientific">bioreactor metagenome</name>
    <dbReference type="NCBI Taxonomy" id="1076179"/>
    <lineage>
        <taxon>unclassified sequences</taxon>
        <taxon>metagenomes</taxon>
        <taxon>ecological metagenomes</taxon>
    </lineage>
</organism>
<dbReference type="AlphaFoldDB" id="A0A645FFU9"/>
<dbReference type="InterPro" id="IPR006680">
    <property type="entry name" value="Amidohydro-rel"/>
</dbReference>